<protein>
    <submittedName>
        <fullName evidence="1">Uncharacterized protein</fullName>
    </submittedName>
</protein>
<keyword evidence="2" id="KW-1185">Reference proteome</keyword>
<name>A0A8S1QZL8_9CILI</name>
<evidence type="ECO:0000313" key="1">
    <source>
        <dbReference type="EMBL" id="CAD8121216.1"/>
    </source>
</evidence>
<evidence type="ECO:0000313" key="2">
    <source>
        <dbReference type="Proteomes" id="UP000692954"/>
    </source>
</evidence>
<dbReference type="Proteomes" id="UP000692954">
    <property type="component" value="Unassembled WGS sequence"/>
</dbReference>
<accession>A0A8S1QZL8</accession>
<proteinExistence type="predicted"/>
<dbReference type="EMBL" id="CAJJDN010000131">
    <property type="protein sequence ID" value="CAD8121216.1"/>
    <property type="molecule type" value="Genomic_DNA"/>
</dbReference>
<dbReference type="AlphaFoldDB" id="A0A8S1QZL8"/>
<comment type="caution">
    <text evidence="1">The sequence shown here is derived from an EMBL/GenBank/DDBJ whole genome shotgun (WGS) entry which is preliminary data.</text>
</comment>
<reference evidence="1" key="1">
    <citation type="submission" date="2021-01" db="EMBL/GenBank/DDBJ databases">
        <authorList>
            <consortium name="Genoscope - CEA"/>
            <person name="William W."/>
        </authorList>
    </citation>
    <scope>NUCLEOTIDE SEQUENCE</scope>
</reference>
<sequence>MSLKNFVVDRDTAALKFIKFSIRTIFIIFQSCDPLRFES</sequence>
<organism evidence="1 2">
    <name type="scientific">Paramecium sonneborni</name>
    <dbReference type="NCBI Taxonomy" id="65129"/>
    <lineage>
        <taxon>Eukaryota</taxon>
        <taxon>Sar</taxon>
        <taxon>Alveolata</taxon>
        <taxon>Ciliophora</taxon>
        <taxon>Intramacronucleata</taxon>
        <taxon>Oligohymenophorea</taxon>
        <taxon>Peniculida</taxon>
        <taxon>Parameciidae</taxon>
        <taxon>Paramecium</taxon>
    </lineage>
</organism>
<gene>
    <name evidence="1" type="ORF">PSON_ATCC_30995.1.T1310013</name>
</gene>